<keyword evidence="3" id="KW-1185">Reference proteome</keyword>
<dbReference type="InterPro" id="IPR024775">
    <property type="entry name" value="DinB-like"/>
</dbReference>
<dbReference type="Gene3D" id="1.20.120.450">
    <property type="entry name" value="dinb family like domain"/>
    <property type="match status" value="1"/>
</dbReference>
<name>A0ABV8WZ28_9LACT</name>
<dbReference type="SUPFAM" id="SSF109854">
    <property type="entry name" value="DinB/YfiT-like putative metalloenzymes"/>
    <property type="match status" value="1"/>
</dbReference>
<sequence length="162" mass="18964">MEQTIFKHMETTRDLTLKVFDRIPEELMDVVPEGFNNSIRWNLGHIAFIQDRLVYQVAGEPIGVPYAFEEYFKAETKPANWLGEPPSLEEIKEALISQSGRIKESRKSRLDEALPEPFTNRMGVTFYTKGDTLLFTFYHEAMHYETIKQIYRAIQREQGEAR</sequence>
<dbReference type="Pfam" id="PF12867">
    <property type="entry name" value="DinB_2"/>
    <property type="match status" value="1"/>
</dbReference>
<protein>
    <submittedName>
        <fullName evidence="2">DinB family protein</fullName>
    </submittedName>
</protein>
<dbReference type="InterPro" id="IPR034660">
    <property type="entry name" value="DinB/YfiT-like"/>
</dbReference>
<dbReference type="Proteomes" id="UP001595817">
    <property type="component" value="Unassembled WGS sequence"/>
</dbReference>
<accession>A0ABV8WZ28</accession>
<proteinExistence type="predicted"/>
<reference evidence="3" key="1">
    <citation type="journal article" date="2019" name="Int. J. Syst. Evol. Microbiol.">
        <title>The Global Catalogue of Microorganisms (GCM) 10K type strain sequencing project: providing services to taxonomists for standard genome sequencing and annotation.</title>
        <authorList>
            <consortium name="The Broad Institute Genomics Platform"/>
            <consortium name="The Broad Institute Genome Sequencing Center for Infectious Disease"/>
            <person name="Wu L."/>
            <person name="Ma J."/>
        </authorList>
    </citation>
    <scope>NUCLEOTIDE SEQUENCE [LARGE SCALE GENOMIC DNA]</scope>
    <source>
        <strain evidence="3">CCUG 59778</strain>
    </source>
</reference>
<dbReference type="EMBL" id="JBHSEC010000001">
    <property type="protein sequence ID" value="MFC4408901.1"/>
    <property type="molecule type" value="Genomic_DNA"/>
</dbReference>
<evidence type="ECO:0000259" key="1">
    <source>
        <dbReference type="Pfam" id="PF12867"/>
    </source>
</evidence>
<organism evidence="2 3">
    <name type="scientific">Chungangia koreensis</name>
    <dbReference type="NCBI Taxonomy" id="752657"/>
    <lineage>
        <taxon>Bacteria</taxon>
        <taxon>Bacillati</taxon>
        <taxon>Bacillota</taxon>
        <taxon>Bacilli</taxon>
        <taxon>Lactobacillales</taxon>
        <taxon>Chungangia</taxon>
    </lineage>
</organism>
<dbReference type="RefSeq" id="WP_378151089.1">
    <property type="nucleotide sequence ID" value="NZ_JBHSEC010000001.1"/>
</dbReference>
<comment type="caution">
    <text evidence="2">The sequence shown here is derived from an EMBL/GenBank/DDBJ whole genome shotgun (WGS) entry which is preliminary data.</text>
</comment>
<gene>
    <name evidence="2" type="ORF">ACFOZY_00485</name>
</gene>
<evidence type="ECO:0000313" key="2">
    <source>
        <dbReference type="EMBL" id="MFC4408901.1"/>
    </source>
</evidence>
<evidence type="ECO:0000313" key="3">
    <source>
        <dbReference type="Proteomes" id="UP001595817"/>
    </source>
</evidence>
<feature type="domain" description="DinB-like" evidence="1">
    <location>
        <begin position="9"/>
        <end position="147"/>
    </location>
</feature>